<dbReference type="InterPro" id="IPR000679">
    <property type="entry name" value="Znf_GATA"/>
</dbReference>
<dbReference type="Proteomes" id="UP000580250">
    <property type="component" value="Unassembled WGS sequence"/>
</dbReference>
<keyword evidence="1" id="KW-0732">Signal</keyword>
<sequence>MIKFNSIILIYLIIFLKIQCAAELINVEVKIKNDRKEKREFIYLKNVEIKDRFVLKVIEKKNNQHDGLTKNIEGFLRSIDLNINKNMFEVEIRVLRNNNFIENNNCYETSILFKFGNNLSSVEENIENYKNKLLSSYWTEINLIGYKIELLEKQKFEYPKEFKSRIIEIGNKIRVTMEKKNRDCFNCGVKEIKNKWHKYLKEQYLSHNCGDYIKTCGKHRNKSLLIKTKKDDRKCFICDVTQTSQWHRYSIPGHNFCAACYKKQQRINKSNKNTKID</sequence>
<dbReference type="GO" id="GO:0043565">
    <property type="term" value="F:sequence-specific DNA binding"/>
    <property type="evidence" value="ECO:0007669"/>
    <property type="project" value="InterPro"/>
</dbReference>
<reference evidence="3 4" key="1">
    <citation type="submission" date="2020-08" db="EMBL/GenBank/DDBJ databases">
        <authorList>
            <person name="Koutsovoulos G."/>
            <person name="Danchin GJ E."/>
        </authorList>
    </citation>
    <scope>NUCLEOTIDE SEQUENCE [LARGE SCALE GENOMIC DNA]</scope>
</reference>
<dbReference type="SMART" id="SM00401">
    <property type="entry name" value="ZnF_GATA"/>
    <property type="match status" value="1"/>
</dbReference>
<name>A0A6V7UVK9_MELEN</name>
<accession>A0A6V7UVK9</accession>
<evidence type="ECO:0000313" key="4">
    <source>
        <dbReference type="Proteomes" id="UP000580250"/>
    </source>
</evidence>
<organism evidence="3 4">
    <name type="scientific">Meloidogyne enterolobii</name>
    <name type="common">Root-knot nematode worm</name>
    <name type="synonym">Meloidogyne mayaguensis</name>
    <dbReference type="NCBI Taxonomy" id="390850"/>
    <lineage>
        <taxon>Eukaryota</taxon>
        <taxon>Metazoa</taxon>
        <taxon>Ecdysozoa</taxon>
        <taxon>Nematoda</taxon>
        <taxon>Chromadorea</taxon>
        <taxon>Rhabditida</taxon>
        <taxon>Tylenchina</taxon>
        <taxon>Tylenchomorpha</taxon>
        <taxon>Tylenchoidea</taxon>
        <taxon>Meloidogynidae</taxon>
        <taxon>Meloidogyninae</taxon>
        <taxon>Meloidogyne</taxon>
    </lineage>
</organism>
<protein>
    <recommendedName>
        <fullName evidence="2">GATA-type domain-containing protein</fullName>
    </recommendedName>
</protein>
<comment type="caution">
    <text evidence="3">The sequence shown here is derived from an EMBL/GenBank/DDBJ whole genome shotgun (WGS) entry which is preliminary data.</text>
</comment>
<feature type="domain" description="GATA-type" evidence="2">
    <location>
        <begin position="229"/>
        <end position="277"/>
    </location>
</feature>
<gene>
    <name evidence="3" type="ORF">MENT_LOCUS17893</name>
</gene>
<feature type="chain" id="PRO_5028257550" description="GATA-type domain-containing protein" evidence="1">
    <location>
        <begin position="24"/>
        <end position="277"/>
    </location>
</feature>
<evidence type="ECO:0000259" key="2">
    <source>
        <dbReference type="SMART" id="SM00401"/>
    </source>
</evidence>
<dbReference type="EMBL" id="CAJEWN010000118">
    <property type="protein sequence ID" value="CAD2166524.1"/>
    <property type="molecule type" value="Genomic_DNA"/>
</dbReference>
<proteinExistence type="predicted"/>
<dbReference type="AlphaFoldDB" id="A0A6V7UVK9"/>
<evidence type="ECO:0000256" key="1">
    <source>
        <dbReference type="SAM" id="SignalP"/>
    </source>
</evidence>
<feature type="signal peptide" evidence="1">
    <location>
        <begin position="1"/>
        <end position="23"/>
    </location>
</feature>
<evidence type="ECO:0000313" key="3">
    <source>
        <dbReference type="EMBL" id="CAD2166524.1"/>
    </source>
</evidence>
<dbReference type="GO" id="GO:0006355">
    <property type="term" value="P:regulation of DNA-templated transcription"/>
    <property type="evidence" value="ECO:0007669"/>
    <property type="project" value="InterPro"/>
</dbReference>